<evidence type="ECO:0000313" key="2">
    <source>
        <dbReference type="EMBL" id="KIM86482.1"/>
    </source>
</evidence>
<proteinExistence type="predicted"/>
<accession>A0A0C3C9U1</accession>
<dbReference type="STRING" id="765440.A0A0C3C9U1"/>
<feature type="domain" description="CxC2-like cysteine cluster KDZ transposase-associated" evidence="1">
    <location>
        <begin position="61"/>
        <end position="166"/>
    </location>
</feature>
<dbReference type="OrthoDB" id="3235114at2759"/>
<sequence length="198" mass="22713">EGRGRFFKSCTSCNKAFLQYRCTDCIHGPLWCKECIIQRHDQSPLHQIEMWNSLFFQKTSLHDLGLQVQLSHAVGRRSPTAEKGHVDFAVINSNGIYHVNIDFCQCHGILHRHQLLHIGWWLATPLQPQTCVTMAVLKHFHLLNLQGKVPDYSFFHALKFQTDNTGLSIPVGSSVRFFLFCSNRCLLRAARQTPQTPQ</sequence>
<dbReference type="EMBL" id="KN832982">
    <property type="protein sequence ID" value="KIM86482.1"/>
    <property type="molecule type" value="Genomic_DNA"/>
</dbReference>
<protein>
    <recommendedName>
        <fullName evidence="1">CxC2-like cysteine cluster KDZ transposase-associated domain-containing protein</fullName>
    </recommendedName>
</protein>
<dbReference type="Pfam" id="PF18803">
    <property type="entry name" value="CxC2"/>
    <property type="match status" value="1"/>
</dbReference>
<dbReference type="Proteomes" id="UP000054166">
    <property type="component" value="Unassembled WGS sequence"/>
</dbReference>
<evidence type="ECO:0000313" key="3">
    <source>
        <dbReference type="Proteomes" id="UP000054166"/>
    </source>
</evidence>
<reference evidence="2 3" key="1">
    <citation type="submission" date="2014-04" db="EMBL/GenBank/DDBJ databases">
        <authorList>
            <consortium name="DOE Joint Genome Institute"/>
            <person name="Kuo A."/>
            <person name="Tarkka M."/>
            <person name="Buscot F."/>
            <person name="Kohler A."/>
            <person name="Nagy L.G."/>
            <person name="Floudas D."/>
            <person name="Copeland A."/>
            <person name="Barry K.W."/>
            <person name="Cichocki N."/>
            <person name="Veneault-Fourrey C."/>
            <person name="LaButti K."/>
            <person name="Lindquist E.A."/>
            <person name="Lipzen A."/>
            <person name="Lundell T."/>
            <person name="Morin E."/>
            <person name="Murat C."/>
            <person name="Sun H."/>
            <person name="Tunlid A."/>
            <person name="Henrissat B."/>
            <person name="Grigoriev I.V."/>
            <person name="Hibbett D.S."/>
            <person name="Martin F."/>
            <person name="Nordberg H.P."/>
            <person name="Cantor M.N."/>
            <person name="Hua S.X."/>
        </authorList>
    </citation>
    <scope>NUCLEOTIDE SEQUENCE [LARGE SCALE GENOMIC DNA]</scope>
    <source>
        <strain evidence="2 3">F 1598</strain>
    </source>
</reference>
<organism evidence="2 3">
    <name type="scientific">Piloderma croceum (strain F 1598)</name>
    <dbReference type="NCBI Taxonomy" id="765440"/>
    <lineage>
        <taxon>Eukaryota</taxon>
        <taxon>Fungi</taxon>
        <taxon>Dikarya</taxon>
        <taxon>Basidiomycota</taxon>
        <taxon>Agaricomycotina</taxon>
        <taxon>Agaricomycetes</taxon>
        <taxon>Agaricomycetidae</taxon>
        <taxon>Atheliales</taxon>
        <taxon>Atheliaceae</taxon>
        <taxon>Piloderma</taxon>
    </lineage>
</organism>
<keyword evidence="3" id="KW-1185">Reference proteome</keyword>
<feature type="non-terminal residue" evidence="2">
    <location>
        <position position="1"/>
    </location>
</feature>
<gene>
    <name evidence="2" type="ORF">PILCRDRAFT_65138</name>
</gene>
<name>A0A0C3C9U1_PILCF</name>
<dbReference type="InParanoid" id="A0A0C3C9U1"/>
<evidence type="ECO:0000259" key="1">
    <source>
        <dbReference type="Pfam" id="PF18803"/>
    </source>
</evidence>
<dbReference type="InterPro" id="IPR041457">
    <property type="entry name" value="CxC2_KDZ-assoc"/>
</dbReference>
<dbReference type="HOGENOM" id="CLU_003703_1_2_1"/>
<reference evidence="3" key="2">
    <citation type="submission" date="2015-01" db="EMBL/GenBank/DDBJ databases">
        <title>Evolutionary Origins and Diversification of the Mycorrhizal Mutualists.</title>
        <authorList>
            <consortium name="DOE Joint Genome Institute"/>
            <consortium name="Mycorrhizal Genomics Consortium"/>
            <person name="Kohler A."/>
            <person name="Kuo A."/>
            <person name="Nagy L.G."/>
            <person name="Floudas D."/>
            <person name="Copeland A."/>
            <person name="Barry K.W."/>
            <person name="Cichocki N."/>
            <person name="Veneault-Fourrey C."/>
            <person name="LaButti K."/>
            <person name="Lindquist E.A."/>
            <person name="Lipzen A."/>
            <person name="Lundell T."/>
            <person name="Morin E."/>
            <person name="Murat C."/>
            <person name="Riley R."/>
            <person name="Ohm R."/>
            <person name="Sun H."/>
            <person name="Tunlid A."/>
            <person name="Henrissat B."/>
            <person name="Grigoriev I.V."/>
            <person name="Hibbett D.S."/>
            <person name="Martin F."/>
        </authorList>
    </citation>
    <scope>NUCLEOTIDE SEQUENCE [LARGE SCALE GENOMIC DNA]</scope>
    <source>
        <strain evidence="3">F 1598</strain>
    </source>
</reference>
<dbReference type="AlphaFoldDB" id="A0A0C3C9U1"/>